<feature type="chain" id="PRO_5042483058" evidence="1">
    <location>
        <begin position="16"/>
        <end position="76"/>
    </location>
</feature>
<comment type="caution">
    <text evidence="2">The sequence shown here is derived from an EMBL/GenBank/DDBJ whole genome shotgun (WGS) entry which is preliminary data.</text>
</comment>
<organism evidence="2 3">
    <name type="scientific">Echria macrotheca</name>
    <dbReference type="NCBI Taxonomy" id="438768"/>
    <lineage>
        <taxon>Eukaryota</taxon>
        <taxon>Fungi</taxon>
        <taxon>Dikarya</taxon>
        <taxon>Ascomycota</taxon>
        <taxon>Pezizomycotina</taxon>
        <taxon>Sordariomycetes</taxon>
        <taxon>Sordariomycetidae</taxon>
        <taxon>Sordariales</taxon>
        <taxon>Schizotheciaceae</taxon>
        <taxon>Echria</taxon>
    </lineage>
</organism>
<name>A0AAJ0B1Z2_9PEZI</name>
<reference evidence="2" key="1">
    <citation type="submission" date="2023-06" db="EMBL/GenBank/DDBJ databases">
        <title>Genome-scale phylogeny and comparative genomics of the fungal order Sordariales.</title>
        <authorList>
            <consortium name="Lawrence Berkeley National Laboratory"/>
            <person name="Hensen N."/>
            <person name="Bonometti L."/>
            <person name="Westerberg I."/>
            <person name="Brannstrom I.O."/>
            <person name="Guillou S."/>
            <person name="Cros-Aarteil S."/>
            <person name="Calhoun S."/>
            <person name="Haridas S."/>
            <person name="Kuo A."/>
            <person name="Mondo S."/>
            <person name="Pangilinan J."/>
            <person name="Riley R."/>
            <person name="Labutti K."/>
            <person name="Andreopoulos B."/>
            <person name="Lipzen A."/>
            <person name="Chen C."/>
            <person name="Yanf M."/>
            <person name="Daum C."/>
            <person name="Ng V."/>
            <person name="Clum A."/>
            <person name="Steindorff A."/>
            <person name="Ohm R."/>
            <person name="Martin F."/>
            <person name="Silar P."/>
            <person name="Natvig D."/>
            <person name="Lalanne C."/>
            <person name="Gautier V."/>
            <person name="Ament-Velasquez S.L."/>
            <person name="Kruys A."/>
            <person name="Hutchinson M.I."/>
            <person name="Powell A.J."/>
            <person name="Barry K."/>
            <person name="Miller A.N."/>
            <person name="Grigoriev I.V."/>
            <person name="Debuchy R."/>
            <person name="Gladieux P."/>
            <person name="Thoren M.H."/>
            <person name="Johannesson H."/>
        </authorList>
    </citation>
    <scope>NUCLEOTIDE SEQUENCE</scope>
    <source>
        <strain evidence="2">PSN4</strain>
    </source>
</reference>
<accession>A0AAJ0B1Z2</accession>
<gene>
    <name evidence="2" type="ORF">QBC47DRAFT_407147</name>
</gene>
<dbReference type="AlphaFoldDB" id="A0AAJ0B1Z2"/>
<sequence>MKITAILALATAALAAEQVEWCKPGTYRCSWDASGWEVCGAGYQWVYAGSCGAGQVCKYWAASQSPYCVPPWYQFS</sequence>
<evidence type="ECO:0000256" key="1">
    <source>
        <dbReference type="SAM" id="SignalP"/>
    </source>
</evidence>
<dbReference type="EMBL" id="MU839848">
    <property type="protein sequence ID" value="KAK1750203.1"/>
    <property type="molecule type" value="Genomic_DNA"/>
</dbReference>
<evidence type="ECO:0000313" key="3">
    <source>
        <dbReference type="Proteomes" id="UP001239445"/>
    </source>
</evidence>
<feature type="signal peptide" evidence="1">
    <location>
        <begin position="1"/>
        <end position="15"/>
    </location>
</feature>
<evidence type="ECO:0000313" key="2">
    <source>
        <dbReference type="EMBL" id="KAK1750203.1"/>
    </source>
</evidence>
<keyword evidence="1" id="KW-0732">Signal</keyword>
<dbReference type="Proteomes" id="UP001239445">
    <property type="component" value="Unassembled WGS sequence"/>
</dbReference>
<keyword evidence="3" id="KW-1185">Reference proteome</keyword>
<proteinExistence type="predicted"/>
<protein>
    <submittedName>
        <fullName evidence="2">Uncharacterized protein</fullName>
    </submittedName>
</protein>